<reference evidence="2" key="1">
    <citation type="submission" date="2021-12" db="EMBL/GenBank/DDBJ databases">
        <authorList>
            <person name="Rodrigo-Torres L."/>
            <person name="Arahal R. D."/>
            <person name="Lucena T."/>
        </authorList>
    </citation>
    <scope>NUCLEOTIDE SEQUENCE</scope>
    <source>
        <strain evidence="2">CECT 8858</strain>
    </source>
</reference>
<name>A0ABM9AML2_9BACT</name>
<dbReference type="EMBL" id="CAKLPY010000001">
    <property type="protein sequence ID" value="CAH0994854.1"/>
    <property type="molecule type" value="Genomic_DNA"/>
</dbReference>
<sequence>MEFTSPKRYYKAVVYGNQTVRSGSQVRIRLLESLIVDGQTIPPNSLCTRIAILGSNRVAIALTSVQVHGQQMSIKSIVFDKDLLPGIAFTNESEVKQSIRQQRNSGIDQANNDVINNIPQIGGTAGAALSTGVGVINGISKSIRYGGEKYIGEITLEEGYRVFIQQ</sequence>
<evidence type="ECO:0000313" key="3">
    <source>
        <dbReference type="Proteomes" id="UP000837932"/>
    </source>
</evidence>
<feature type="domain" description="Conjugative transposon TraM C-terminal" evidence="1">
    <location>
        <begin position="11"/>
        <end position="164"/>
    </location>
</feature>
<dbReference type="Proteomes" id="UP000837932">
    <property type="component" value="Unassembled WGS sequence"/>
</dbReference>
<proteinExistence type="predicted"/>
<evidence type="ECO:0000313" key="2">
    <source>
        <dbReference type="EMBL" id="CAH0994854.1"/>
    </source>
</evidence>
<organism evidence="2 3">
    <name type="scientific">Emticicia aquatica</name>
    <dbReference type="NCBI Taxonomy" id="1681835"/>
    <lineage>
        <taxon>Bacteria</taxon>
        <taxon>Pseudomonadati</taxon>
        <taxon>Bacteroidota</taxon>
        <taxon>Cytophagia</taxon>
        <taxon>Cytophagales</taxon>
        <taxon>Leadbetterellaceae</taxon>
        <taxon>Emticicia</taxon>
    </lineage>
</organism>
<protein>
    <recommendedName>
        <fullName evidence="1">Conjugative transposon TraM C-terminal domain-containing protein</fullName>
    </recommendedName>
</protein>
<gene>
    <name evidence="2" type="ORF">EMA8858_00966</name>
</gene>
<keyword evidence="3" id="KW-1185">Reference proteome</keyword>
<evidence type="ECO:0000259" key="1">
    <source>
        <dbReference type="Pfam" id="PF12508"/>
    </source>
</evidence>
<comment type="caution">
    <text evidence="2">The sequence shown here is derived from an EMBL/GenBank/DDBJ whole genome shotgun (WGS) entry which is preliminary data.</text>
</comment>
<dbReference type="RefSeq" id="WP_238804995.1">
    <property type="nucleotide sequence ID" value="NZ_CAKLPY010000001.1"/>
</dbReference>
<dbReference type="Pfam" id="PF12508">
    <property type="entry name" value="Transposon_TraM"/>
    <property type="match status" value="1"/>
</dbReference>
<dbReference type="InterPro" id="IPR055407">
    <property type="entry name" value="TraM_C"/>
</dbReference>
<accession>A0ABM9AML2</accession>